<gene>
    <name evidence="2" type="ORF">MSUIS_01900</name>
</gene>
<evidence type="ECO:0000256" key="1">
    <source>
        <dbReference type="SAM" id="MobiDB-lite"/>
    </source>
</evidence>
<evidence type="ECO:0000313" key="3">
    <source>
        <dbReference type="Proteomes" id="UP000008645"/>
    </source>
</evidence>
<protein>
    <submittedName>
        <fullName evidence="2">Uncharacterized protein</fullName>
    </submittedName>
</protein>
<accession>F0V361</accession>
<dbReference type="KEGG" id="msk:MSUIS_01900"/>
<reference evidence="2 3" key="1">
    <citation type="journal article" date="2011" name="J. Bacteriol.">
        <title>Complete genome sequence of the hemotrophic Mycoplasma suis strain KI3806.</title>
        <authorList>
            <person name="Oehlerking J."/>
            <person name="Kube M."/>
            <person name="Felder K.M."/>
            <person name="Matter D."/>
            <person name="Wittenbrink M.M."/>
            <person name="Schwarzenbach S."/>
            <person name="Kramer M.M."/>
            <person name="Hoelzle K."/>
            <person name="Hoelzle L.E."/>
        </authorList>
    </citation>
    <scope>NUCLEOTIDE SEQUENCE [LARGE SCALE GENOMIC DNA]</scope>
    <source>
        <strain evidence="3">KI_3806</strain>
    </source>
</reference>
<proteinExistence type="predicted"/>
<feature type="region of interest" description="Disordered" evidence="1">
    <location>
        <begin position="164"/>
        <end position="196"/>
    </location>
</feature>
<name>F0V361_MYCS3</name>
<evidence type="ECO:0000313" key="2">
    <source>
        <dbReference type="EMBL" id="CBZ40283.1"/>
    </source>
</evidence>
<sequence length="371" mass="42131">MTNKAFFLLPLLFGAPSLSFYLLKKDSSLNPSSLFSFSLPGGGNNSSSTSSGSGFLESKKSELDISNSSISSSSEGGMISVNNLSGVDSSISIEEDLELFFEEEFGLSTTSDLSVTEVYKEMKKNLKTVEIQTESSQNLQESQEKLNTSTMNFNSALESFKKWQEKKKKEREGTSQEQSRGRSRGKRSVEDPQTQLSKDQREALLKFYKEFCQLTGKKTEYSEKLDRVQREAEELGVLSSKESEIIKALEKIGWGTKERITFGEYLHSKVSEDGTKDPFDVLLGEEYSKKAKQQVIDWERIIENFKKNLSRQGGLGWLDWLRGKPMSNSGDIFQKEKEKVEDDMVMEISRRLLEIMFPDRKEEFSVPEIIK</sequence>
<dbReference type="HOGENOM" id="CLU_064929_0_0_14"/>
<organism evidence="2 3">
    <name type="scientific">Mycoplasma suis (strain KI_3806)</name>
    <dbReference type="NCBI Taxonomy" id="708248"/>
    <lineage>
        <taxon>Bacteria</taxon>
        <taxon>Bacillati</taxon>
        <taxon>Mycoplasmatota</taxon>
        <taxon>Mollicutes</taxon>
        <taxon>Mycoplasmataceae</taxon>
        <taxon>Mycoplasma</taxon>
    </lineage>
</organism>
<dbReference type="AlphaFoldDB" id="F0V361"/>
<dbReference type="Proteomes" id="UP000008645">
    <property type="component" value="Chromosome"/>
</dbReference>
<dbReference type="EMBL" id="FQ790233">
    <property type="protein sequence ID" value="CBZ40283.1"/>
    <property type="molecule type" value="Genomic_DNA"/>
</dbReference>